<accession>A0AAD3HEL7</accession>
<organism evidence="7 8">
    <name type="scientific">Chaetoceros tenuissimus</name>
    <dbReference type="NCBI Taxonomy" id="426638"/>
    <lineage>
        <taxon>Eukaryota</taxon>
        <taxon>Sar</taxon>
        <taxon>Stramenopiles</taxon>
        <taxon>Ochrophyta</taxon>
        <taxon>Bacillariophyta</taxon>
        <taxon>Coscinodiscophyceae</taxon>
        <taxon>Chaetocerotophycidae</taxon>
        <taxon>Chaetocerotales</taxon>
        <taxon>Chaetocerotaceae</taxon>
        <taxon>Chaetoceros</taxon>
    </lineage>
</organism>
<evidence type="ECO:0000313" key="7">
    <source>
        <dbReference type="EMBL" id="GFH60785.1"/>
    </source>
</evidence>
<keyword evidence="8" id="KW-1185">Reference proteome</keyword>
<evidence type="ECO:0000256" key="1">
    <source>
        <dbReference type="ARBA" id="ARBA00004496"/>
    </source>
</evidence>
<sequence length="115" mass="13586">MASMNFSSAKQFVRPPQRGIFPLDHFAECKPEKEIYLSCLKESQAQHNKCREFSKKYLECRMNNELMAKEDLNDMGYSEDARVVEAKEYDKSKEKEGYVAGKHIDTSTMKYWWQK</sequence>
<proteinExistence type="inferred from homology"/>
<dbReference type="InterPro" id="IPR051383">
    <property type="entry name" value="COX19"/>
</dbReference>
<dbReference type="GO" id="GO:0005758">
    <property type="term" value="C:mitochondrial intermembrane space"/>
    <property type="evidence" value="ECO:0007669"/>
    <property type="project" value="TreeGrafter"/>
</dbReference>
<evidence type="ECO:0000256" key="3">
    <source>
        <dbReference type="ARBA" id="ARBA00023157"/>
    </source>
</evidence>
<keyword evidence="2" id="KW-0963">Cytoplasm</keyword>
<name>A0AAD3HEL7_9STRA</name>
<dbReference type="PANTHER" id="PTHR21107">
    <property type="entry name" value="CYTOCHROME C OXIDASE ASSEMBLY PROTEIN COX19"/>
    <property type="match status" value="1"/>
</dbReference>
<dbReference type="EMBL" id="BLLK01000069">
    <property type="protein sequence ID" value="GFH60785.1"/>
    <property type="molecule type" value="Genomic_DNA"/>
</dbReference>
<evidence type="ECO:0000259" key="6">
    <source>
        <dbReference type="Pfam" id="PF06747"/>
    </source>
</evidence>
<keyword evidence="3" id="KW-1015">Disulfide bond</keyword>
<comment type="caution">
    <text evidence="7">The sequence shown here is derived from an EMBL/GenBank/DDBJ whole genome shotgun (WGS) entry which is preliminary data.</text>
</comment>
<comment type="similarity">
    <text evidence="4">Belongs to the COX19 family.</text>
</comment>
<feature type="domain" description="CHCH" evidence="6">
    <location>
        <begin position="29"/>
        <end position="63"/>
    </location>
</feature>
<dbReference type="AlphaFoldDB" id="A0AAD3HEL7"/>
<dbReference type="InterPro" id="IPR010625">
    <property type="entry name" value="CHCH"/>
</dbReference>
<evidence type="ECO:0000256" key="5">
    <source>
        <dbReference type="ARBA" id="ARBA00039385"/>
    </source>
</evidence>
<dbReference type="Pfam" id="PF06747">
    <property type="entry name" value="CHCH"/>
    <property type="match status" value="1"/>
</dbReference>
<comment type="subcellular location">
    <subcellularLocation>
        <location evidence="1">Cytoplasm</location>
    </subcellularLocation>
</comment>
<protein>
    <recommendedName>
        <fullName evidence="5">Cytochrome c oxidase assembly protein COX19</fullName>
    </recommendedName>
</protein>
<dbReference type="SUPFAM" id="SSF47072">
    <property type="entry name" value="Cysteine alpha-hairpin motif"/>
    <property type="match status" value="1"/>
</dbReference>
<dbReference type="Proteomes" id="UP001054902">
    <property type="component" value="Unassembled WGS sequence"/>
</dbReference>
<evidence type="ECO:0000256" key="4">
    <source>
        <dbReference type="ARBA" id="ARBA00038223"/>
    </source>
</evidence>
<dbReference type="PROSITE" id="PS51808">
    <property type="entry name" value="CHCH"/>
    <property type="match status" value="1"/>
</dbReference>
<gene>
    <name evidence="7" type="ORF">CTEN210_17261</name>
</gene>
<dbReference type="PANTHER" id="PTHR21107:SF2">
    <property type="entry name" value="CYTOCHROME C OXIDASE ASSEMBLY PROTEIN COX19"/>
    <property type="match status" value="1"/>
</dbReference>
<reference evidence="7 8" key="1">
    <citation type="journal article" date="2021" name="Sci. Rep.">
        <title>The genome of the diatom Chaetoceros tenuissimus carries an ancient integrated fragment of an extant virus.</title>
        <authorList>
            <person name="Hongo Y."/>
            <person name="Kimura K."/>
            <person name="Takaki Y."/>
            <person name="Yoshida Y."/>
            <person name="Baba S."/>
            <person name="Kobayashi G."/>
            <person name="Nagasaki K."/>
            <person name="Hano T."/>
            <person name="Tomaru Y."/>
        </authorList>
    </citation>
    <scope>NUCLEOTIDE SEQUENCE [LARGE SCALE GENOMIC DNA]</scope>
    <source>
        <strain evidence="7 8">NIES-3715</strain>
    </source>
</reference>
<dbReference type="GO" id="GO:0033617">
    <property type="term" value="P:mitochondrial respiratory chain complex IV assembly"/>
    <property type="evidence" value="ECO:0007669"/>
    <property type="project" value="TreeGrafter"/>
</dbReference>
<evidence type="ECO:0000313" key="8">
    <source>
        <dbReference type="Proteomes" id="UP001054902"/>
    </source>
</evidence>
<evidence type="ECO:0000256" key="2">
    <source>
        <dbReference type="ARBA" id="ARBA00022490"/>
    </source>
</evidence>
<dbReference type="InterPro" id="IPR009069">
    <property type="entry name" value="Cys_alpha_HP_mot_SF"/>
</dbReference>